<sequence length="140" mass="16090">MSDGAKGIKTGQVREVESKELKDVAEELLEEGFDHLESLTGVDRPEDGQIELIYHVSSYSDSDLREQVIVVKTRVDRETPEIRSLSDFWPNIRYMEAETRDLLGVRFKGNKLRAPLLLPDELEGEYPLRKDFEIPEEGIK</sequence>
<comment type="similarity">
    <text evidence="1">Belongs to the complex I 30 kDa subunit family.</text>
</comment>
<dbReference type="InterPro" id="IPR037232">
    <property type="entry name" value="NADH_quin_OxRdtase_su_C/D-like"/>
</dbReference>
<dbReference type="Pfam" id="PF00329">
    <property type="entry name" value="Complex1_30kDa"/>
    <property type="match status" value="1"/>
</dbReference>
<dbReference type="AlphaFoldDB" id="A0A133V043"/>
<dbReference type="PANTHER" id="PTHR10884:SF14">
    <property type="entry name" value="NADH DEHYDROGENASE [UBIQUINONE] IRON-SULFUR PROTEIN 3, MITOCHONDRIAL"/>
    <property type="match status" value="1"/>
</dbReference>
<evidence type="ECO:0000259" key="2">
    <source>
        <dbReference type="Pfam" id="PF00329"/>
    </source>
</evidence>
<reference evidence="3 4" key="1">
    <citation type="journal article" date="2016" name="Sci. Rep.">
        <title>Metabolic traits of an uncultured archaeal lineage -MSBL1- from brine pools of the Red Sea.</title>
        <authorList>
            <person name="Mwirichia R."/>
            <person name="Alam I."/>
            <person name="Rashid M."/>
            <person name="Vinu M."/>
            <person name="Ba-Alawi W."/>
            <person name="Anthony Kamau A."/>
            <person name="Kamanda Ngugi D."/>
            <person name="Goker M."/>
            <person name="Klenk H.P."/>
            <person name="Bajic V."/>
            <person name="Stingl U."/>
        </authorList>
    </citation>
    <scope>NUCLEOTIDE SEQUENCE [LARGE SCALE GENOMIC DNA]</scope>
    <source>
        <strain evidence="3">SCGC-AAA259M10</strain>
    </source>
</reference>
<keyword evidence="4" id="KW-1185">Reference proteome</keyword>
<feature type="domain" description="NADH:ubiquinone oxidoreductase 30kDa subunit" evidence="2">
    <location>
        <begin position="15"/>
        <end position="136"/>
    </location>
</feature>
<dbReference type="EMBL" id="LHXU01000030">
    <property type="protein sequence ID" value="KXA99807.1"/>
    <property type="molecule type" value="Genomic_DNA"/>
</dbReference>
<organism evidence="3 4">
    <name type="scientific">candidate division MSBL1 archaeon SCGC-AAA259M10</name>
    <dbReference type="NCBI Taxonomy" id="1698270"/>
    <lineage>
        <taxon>Archaea</taxon>
        <taxon>Methanobacteriati</taxon>
        <taxon>Methanobacteriota</taxon>
        <taxon>candidate division MSBL1</taxon>
    </lineage>
</organism>
<evidence type="ECO:0000313" key="4">
    <source>
        <dbReference type="Proteomes" id="UP000070341"/>
    </source>
</evidence>
<gene>
    <name evidence="3" type="ORF">AKJ40_02380</name>
</gene>
<dbReference type="InterPro" id="IPR001268">
    <property type="entry name" value="NADH_UbQ_OxRdtase_30kDa_su"/>
</dbReference>
<evidence type="ECO:0000256" key="1">
    <source>
        <dbReference type="ARBA" id="ARBA00007569"/>
    </source>
</evidence>
<evidence type="ECO:0000313" key="3">
    <source>
        <dbReference type="EMBL" id="KXA99807.1"/>
    </source>
</evidence>
<dbReference type="Proteomes" id="UP000070341">
    <property type="component" value="Unassembled WGS sequence"/>
</dbReference>
<proteinExistence type="inferred from homology"/>
<protein>
    <recommendedName>
        <fullName evidence="2">NADH:ubiquinone oxidoreductase 30kDa subunit domain-containing protein</fullName>
    </recommendedName>
</protein>
<comment type="caution">
    <text evidence="3">The sequence shown here is derived from an EMBL/GenBank/DDBJ whole genome shotgun (WGS) entry which is preliminary data.</text>
</comment>
<dbReference type="Gene3D" id="3.30.460.80">
    <property type="entry name" value="NADH:ubiquinone oxidoreductase, 30kDa subunit"/>
    <property type="match status" value="1"/>
</dbReference>
<dbReference type="PANTHER" id="PTHR10884">
    <property type="entry name" value="NADH DEHYDROGENASE UBIQUINONE IRON-SULFUR PROTEIN 3"/>
    <property type="match status" value="1"/>
</dbReference>
<dbReference type="SUPFAM" id="SSF143243">
    <property type="entry name" value="Nqo5-like"/>
    <property type="match status" value="1"/>
</dbReference>
<dbReference type="GO" id="GO:0008137">
    <property type="term" value="F:NADH dehydrogenase (ubiquinone) activity"/>
    <property type="evidence" value="ECO:0007669"/>
    <property type="project" value="InterPro"/>
</dbReference>
<name>A0A133V043_9EURY</name>
<accession>A0A133V043</accession>